<keyword evidence="3 6" id="KW-0564">Palmitate</keyword>
<evidence type="ECO:0000256" key="1">
    <source>
        <dbReference type="ARBA" id="ARBA00022729"/>
    </source>
</evidence>
<dbReference type="Gene3D" id="3.30.1330.60">
    <property type="entry name" value="OmpA-like domain"/>
    <property type="match status" value="1"/>
</dbReference>
<dbReference type="InterPro" id="IPR039001">
    <property type="entry name" value="Pal"/>
</dbReference>
<evidence type="ECO:0000256" key="6">
    <source>
        <dbReference type="HAMAP-Rule" id="MF_02204"/>
    </source>
</evidence>
<comment type="similarity">
    <text evidence="6">Belongs to the Pal lipoprotein family.</text>
</comment>
<dbReference type="GO" id="GO:0009279">
    <property type="term" value="C:cell outer membrane"/>
    <property type="evidence" value="ECO:0007669"/>
    <property type="project" value="UniProtKB-SubCell"/>
</dbReference>
<evidence type="ECO:0000256" key="5">
    <source>
        <dbReference type="ARBA" id="ARBA00023288"/>
    </source>
</evidence>
<reference evidence="8 9" key="2">
    <citation type="submission" date="2020-03" db="EMBL/GenBank/DDBJ databases">
        <title>Campylobacter portucalensis sp. nov., a new species of Campylobacter isolated from the reproductive tract of bulls.</title>
        <authorList>
            <person name="Silva M.F."/>
            <person name="Pereira G."/>
            <person name="Carneiro C."/>
            <person name="Hemphill A."/>
            <person name="Mateus L."/>
            <person name="Lopes-Da-Costa L."/>
            <person name="Silva E."/>
        </authorList>
    </citation>
    <scope>NUCLEOTIDE SEQUENCE [LARGE SCALE GENOMIC DNA]</scope>
    <source>
        <strain evidence="8 9">FMV-PI01</strain>
    </source>
</reference>
<keyword evidence="1 6" id="KW-0732">Signal</keyword>
<dbReference type="PANTHER" id="PTHR30329:SF21">
    <property type="entry name" value="LIPOPROTEIN YIAD-RELATED"/>
    <property type="match status" value="1"/>
</dbReference>
<dbReference type="HAMAP" id="MF_02204">
    <property type="entry name" value="Pal"/>
    <property type="match status" value="1"/>
</dbReference>
<evidence type="ECO:0000259" key="7">
    <source>
        <dbReference type="PROSITE" id="PS51123"/>
    </source>
</evidence>
<sequence length="164" mass="18232">MKHIVLTSVAAATLFLVGCSKKTPEAMDMHMSNQAPMMSEDQKLAELAKSIQTQIQNVYFEFDKYNVSPKMSSVVSNNAALFNQPGADKINIKIEGNCDEWGTDEYNYALGLKRAKAVKDALVNEGVNVNRLSVVSYGESNPVCTEKSKSCDAQNRRDEFKLHF</sequence>
<dbReference type="InterPro" id="IPR050330">
    <property type="entry name" value="Bact_OuterMem_StrucFunc"/>
</dbReference>
<dbReference type="SUPFAM" id="SSF103088">
    <property type="entry name" value="OmpA-like"/>
    <property type="match status" value="1"/>
</dbReference>
<dbReference type="RefSeq" id="WP_154570910.1">
    <property type="nucleotide sequence ID" value="NZ_VWSJ01000021.1"/>
</dbReference>
<dbReference type="PANTHER" id="PTHR30329">
    <property type="entry name" value="STATOR ELEMENT OF FLAGELLAR MOTOR COMPLEX"/>
    <property type="match status" value="1"/>
</dbReference>
<organism evidence="8 9">
    <name type="scientific">Campylobacter portucalensis</name>
    <dbReference type="NCBI Taxonomy" id="2608384"/>
    <lineage>
        <taxon>Bacteria</taxon>
        <taxon>Pseudomonadati</taxon>
        <taxon>Campylobacterota</taxon>
        <taxon>Epsilonproteobacteria</taxon>
        <taxon>Campylobacterales</taxon>
        <taxon>Campylobacteraceae</taxon>
        <taxon>Campylobacter</taxon>
    </lineage>
</organism>
<dbReference type="InterPro" id="IPR006665">
    <property type="entry name" value="OmpA-like"/>
</dbReference>
<dbReference type="PRINTS" id="PR01021">
    <property type="entry name" value="OMPADOMAIN"/>
</dbReference>
<keyword evidence="5 6" id="KW-0449">Lipoprotein</keyword>
<dbReference type="PROSITE" id="PS51123">
    <property type="entry name" value="OMPA_2"/>
    <property type="match status" value="1"/>
</dbReference>
<dbReference type="PROSITE" id="PS51257">
    <property type="entry name" value="PROKAR_LIPOPROTEIN"/>
    <property type="match status" value="1"/>
</dbReference>
<evidence type="ECO:0000256" key="4">
    <source>
        <dbReference type="ARBA" id="ARBA00023237"/>
    </source>
</evidence>
<feature type="domain" description="OmpA-like" evidence="7">
    <location>
        <begin position="47"/>
        <end position="164"/>
    </location>
</feature>
<dbReference type="EMBL" id="VWSJ01000021">
    <property type="protein sequence ID" value="MSN96644.1"/>
    <property type="molecule type" value="Genomic_DNA"/>
</dbReference>
<dbReference type="InterPro" id="IPR006664">
    <property type="entry name" value="OMP_bac"/>
</dbReference>
<dbReference type="Pfam" id="PF00691">
    <property type="entry name" value="OmpA"/>
    <property type="match status" value="1"/>
</dbReference>
<dbReference type="InterPro" id="IPR036737">
    <property type="entry name" value="OmpA-like_sf"/>
</dbReference>
<evidence type="ECO:0000313" key="8">
    <source>
        <dbReference type="EMBL" id="MSN96644.1"/>
    </source>
</evidence>
<comment type="caution">
    <text evidence="8">The sequence shown here is derived from an EMBL/GenBank/DDBJ whole genome shotgun (WGS) entry which is preliminary data.</text>
</comment>
<dbReference type="GO" id="GO:0051301">
    <property type="term" value="P:cell division"/>
    <property type="evidence" value="ECO:0007669"/>
    <property type="project" value="InterPro"/>
</dbReference>
<gene>
    <name evidence="6" type="primary">pal</name>
    <name evidence="8" type="ORF">F1B92_05605</name>
</gene>
<keyword evidence="2 6" id="KW-0472">Membrane</keyword>
<keyword evidence="4 6" id="KW-0998">Cell outer membrane</keyword>
<dbReference type="Proteomes" id="UP000476338">
    <property type="component" value="Unassembled WGS sequence"/>
</dbReference>
<comment type="subcellular location">
    <subcellularLocation>
        <location evidence="6">Cell outer membrane</location>
        <topology evidence="6">Lipid-anchor</topology>
    </subcellularLocation>
</comment>
<dbReference type="AlphaFoldDB" id="A0A6L5WHX3"/>
<evidence type="ECO:0000256" key="2">
    <source>
        <dbReference type="ARBA" id="ARBA00023136"/>
    </source>
</evidence>
<evidence type="ECO:0000313" key="9">
    <source>
        <dbReference type="Proteomes" id="UP000476338"/>
    </source>
</evidence>
<dbReference type="CDD" id="cd07185">
    <property type="entry name" value="OmpA_C-like"/>
    <property type="match status" value="1"/>
</dbReference>
<protein>
    <recommendedName>
        <fullName evidence="6">Peptidoglycan-associated lipoprotein</fullName>
        <shortName evidence="6">PAL</shortName>
    </recommendedName>
</protein>
<accession>A0A6L5WHX3</accession>
<keyword evidence="9" id="KW-1185">Reference proteome</keyword>
<name>A0A6L5WHX3_9BACT</name>
<proteinExistence type="inferred from homology"/>
<reference evidence="8 9" key="1">
    <citation type="submission" date="2019-09" db="EMBL/GenBank/DDBJ databases">
        <authorList>
            <person name="Silva M."/>
            <person name="Pereira G."/>
            <person name="Lopes-Da-Costa L."/>
            <person name="Silva E."/>
        </authorList>
    </citation>
    <scope>NUCLEOTIDE SEQUENCE [LARGE SCALE GENOMIC DNA]</scope>
    <source>
        <strain evidence="8 9">FMV-PI01</strain>
    </source>
</reference>
<evidence type="ECO:0000256" key="3">
    <source>
        <dbReference type="ARBA" id="ARBA00023139"/>
    </source>
</evidence>